<feature type="region of interest" description="Disordered" evidence="2">
    <location>
        <begin position="1379"/>
        <end position="1399"/>
    </location>
</feature>
<feature type="repeat" description="PPR" evidence="1">
    <location>
        <begin position="396"/>
        <end position="430"/>
    </location>
</feature>
<evidence type="ECO:0000313" key="4">
    <source>
        <dbReference type="Proteomes" id="UP000759537"/>
    </source>
</evidence>
<dbReference type="Pfam" id="PF13812">
    <property type="entry name" value="PPR_3"/>
    <property type="match status" value="1"/>
</dbReference>
<accession>A0A9P5N361</accession>
<proteinExistence type="predicted"/>
<reference evidence="3" key="2">
    <citation type="journal article" date="2020" name="Nat. Commun.">
        <title>Large-scale genome sequencing of mycorrhizal fungi provides insights into the early evolution of symbiotic traits.</title>
        <authorList>
            <person name="Miyauchi S."/>
            <person name="Kiss E."/>
            <person name="Kuo A."/>
            <person name="Drula E."/>
            <person name="Kohler A."/>
            <person name="Sanchez-Garcia M."/>
            <person name="Morin E."/>
            <person name="Andreopoulos B."/>
            <person name="Barry K.W."/>
            <person name="Bonito G."/>
            <person name="Buee M."/>
            <person name="Carver A."/>
            <person name="Chen C."/>
            <person name="Cichocki N."/>
            <person name="Clum A."/>
            <person name="Culley D."/>
            <person name="Crous P.W."/>
            <person name="Fauchery L."/>
            <person name="Girlanda M."/>
            <person name="Hayes R.D."/>
            <person name="Keri Z."/>
            <person name="LaButti K."/>
            <person name="Lipzen A."/>
            <person name="Lombard V."/>
            <person name="Magnuson J."/>
            <person name="Maillard F."/>
            <person name="Murat C."/>
            <person name="Nolan M."/>
            <person name="Ohm R.A."/>
            <person name="Pangilinan J."/>
            <person name="Pereira M.F."/>
            <person name="Perotto S."/>
            <person name="Peter M."/>
            <person name="Pfister S."/>
            <person name="Riley R."/>
            <person name="Sitrit Y."/>
            <person name="Stielow J.B."/>
            <person name="Szollosi G."/>
            <person name="Zifcakova L."/>
            <person name="Stursova M."/>
            <person name="Spatafora J.W."/>
            <person name="Tedersoo L."/>
            <person name="Vaario L.M."/>
            <person name="Yamada A."/>
            <person name="Yan M."/>
            <person name="Wang P."/>
            <person name="Xu J."/>
            <person name="Bruns T."/>
            <person name="Baldrian P."/>
            <person name="Vilgalys R."/>
            <person name="Dunand C."/>
            <person name="Henrissat B."/>
            <person name="Grigoriev I.V."/>
            <person name="Hibbett D."/>
            <person name="Nagy L.G."/>
            <person name="Martin F.M."/>
        </authorList>
    </citation>
    <scope>NUCLEOTIDE SEQUENCE</scope>
    <source>
        <strain evidence="3">Prilba</strain>
    </source>
</reference>
<comment type="caution">
    <text evidence="3">The sequence shown here is derived from an EMBL/GenBank/DDBJ whole genome shotgun (WGS) entry which is preliminary data.</text>
</comment>
<dbReference type="Proteomes" id="UP000759537">
    <property type="component" value="Unassembled WGS sequence"/>
</dbReference>
<reference evidence="3" key="1">
    <citation type="submission" date="2019-10" db="EMBL/GenBank/DDBJ databases">
        <authorList>
            <consortium name="DOE Joint Genome Institute"/>
            <person name="Kuo A."/>
            <person name="Miyauchi S."/>
            <person name="Kiss E."/>
            <person name="Drula E."/>
            <person name="Kohler A."/>
            <person name="Sanchez-Garcia M."/>
            <person name="Andreopoulos B."/>
            <person name="Barry K.W."/>
            <person name="Bonito G."/>
            <person name="Buee M."/>
            <person name="Carver A."/>
            <person name="Chen C."/>
            <person name="Cichocki N."/>
            <person name="Clum A."/>
            <person name="Culley D."/>
            <person name="Crous P.W."/>
            <person name="Fauchery L."/>
            <person name="Girlanda M."/>
            <person name="Hayes R."/>
            <person name="Keri Z."/>
            <person name="LaButti K."/>
            <person name="Lipzen A."/>
            <person name="Lombard V."/>
            <person name="Magnuson J."/>
            <person name="Maillard F."/>
            <person name="Morin E."/>
            <person name="Murat C."/>
            <person name="Nolan M."/>
            <person name="Ohm R."/>
            <person name="Pangilinan J."/>
            <person name="Pereira M."/>
            <person name="Perotto S."/>
            <person name="Peter M."/>
            <person name="Riley R."/>
            <person name="Sitrit Y."/>
            <person name="Stielow B."/>
            <person name="Szollosi G."/>
            <person name="Zifcakova L."/>
            <person name="Stursova M."/>
            <person name="Spatafora J.W."/>
            <person name="Tedersoo L."/>
            <person name="Vaario L.-M."/>
            <person name="Yamada A."/>
            <person name="Yan M."/>
            <person name="Wang P."/>
            <person name="Xu J."/>
            <person name="Bruns T."/>
            <person name="Baldrian P."/>
            <person name="Vilgalys R."/>
            <person name="Henrissat B."/>
            <person name="Grigoriev I.V."/>
            <person name="Hibbett D."/>
            <person name="Nagy L.G."/>
            <person name="Martin F.M."/>
        </authorList>
    </citation>
    <scope>NUCLEOTIDE SEQUENCE</scope>
    <source>
        <strain evidence="3">Prilba</strain>
    </source>
</reference>
<dbReference type="PANTHER" id="PTHR47938">
    <property type="entry name" value="RESPIRATORY COMPLEX I CHAPERONE (CIA84), PUTATIVE (AFU_ORTHOLOGUE AFUA_2G06020)-RELATED"/>
    <property type="match status" value="1"/>
</dbReference>
<feature type="compositionally biased region" description="Polar residues" evidence="2">
    <location>
        <begin position="112"/>
        <end position="121"/>
    </location>
</feature>
<feature type="repeat" description="PPR" evidence="1">
    <location>
        <begin position="1080"/>
        <end position="1115"/>
    </location>
</feature>
<feature type="compositionally biased region" description="Polar residues" evidence="2">
    <location>
        <begin position="84"/>
        <end position="103"/>
    </location>
</feature>
<evidence type="ECO:0008006" key="5">
    <source>
        <dbReference type="Google" id="ProtNLM"/>
    </source>
</evidence>
<dbReference type="PANTHER" id="PTHR47938:SF35">
    <property type="entry name" value="PENTATRICOPEPTIDE REPEAT-CONTAINING PROTEIN 4, MITOCHONDRIAL-RELATED"/>
    <property type="match status" value="1"/>
</dbReference>
<evidence type="ECO:0000256" key="1">
    <source>
        <dbReference type="PROSITE-ProRule" id="PRU00708"/>
    </source>
</evidence>
<dbReference type="InterPro" id="IPR011990">
    <property type="entry name" value="TPR-like_helical_dom_sf"/>
</dbReference>
<keyword evidence="4" id="KW-1185">Reference proteome</keyword>
<gene>
    <name evidence="3" type="ORF">DFH94DRAFT_268741</name>
</gene>
<dbReference type="InterPro" id="IPR002885">
    <property type="entry name" value="PPR_rpt"/>
</dbReference>
<evidence type="ECO:0000313" key="3">
    <source>
        <dbReference type="EMBL" id="KAF8485240.1"/>
    </source>
</evidence>
<dbReference type="PROSITE" id="PS51375">
    <property type="entry name" value="PPR"/>
    <property type="match status" value="3"/>
</dbReference>
<organism evidence="3 4">
    <name type="scientific">Russula ochroleuca</name>
    <dbReference type="NCBI Taxonomy" id="152965"/>
    <lineage>
        <taxon>Eukaryota</taxon>
        <taxon>Fungi</taxon>
        <taxon>Dikarya</taxon>
        <taxon>Basidiomycota</taxon>
        <taxon>Agaricomycotina</taxon>
        <taxon>Agaricomycetes</taxon>
        <taxon>Russulales</taxon>
        <taxon>Russulaceae</taxon>
        <taxon>Russula</taxon>
    </lineage>
</organism>
<dbReference type="EMBL" id="WHVB01000003">
    <property type="protein sequence ID" value="KAF8485240.1"/>
    <property type="molecule type" value="Genomic_DNA"/>
</dbReference>
<protein>
    <recommendedName>
        <fullName evidence="5">Pentacotripeptide-repeat region of PRORP domain-containing protein</fullName>
    </recommendedName>
</protein>
<evidence type="ECO:0000256" key="2">
    <source>
        <dbReference type="SAM" id="MobiDB-lite"/>
    </source>
</evidence>
<dbReference type="Pfam" id="PF13041">
    <property type="entry name" value="PPR_2"/>
    <property type="match status" value="1"/>
</dbReference>
<feature type="region of interest" description="Disordered" evidence="2">
    <location>
        <begin position="182"/>
        <end position="256"/>
    </location>
</feature>
<feature type="region of interest" description="Disordered" evidence="2">
    <location>
        <begin position="84"/>
        <end position="135"/>
    </location>
</feature>
<dbReference type="OrthoDB" id="411857at2759"/>
<dbReference type="Gene3D" id="1.25.40.10">
    <property type="entry name" value="Tetratricopeptide repeat domain"/>
    <property type="match status" value="4"/>
</dbReference>
<dbReference type="GO" id="GO:0003729">
    <property type="term" value="F:mRNA binding"/>
    <property type="evidence" value="ECO:0007669"/>
    <property type="project" value="TreeGrafter"/>
</dbReference>
<feature type="repeat" description="PPR" evidence="1">
    <location>
        <begin position="1045"/>
        <end position="1079"/>
    </location>
</feature>
<name>A0A9P5N361_9AGAM</name>
<sequence>MLPQVANHIFHHTSRAVAAAQNQAGHTLRNVLGFQTGTTPSSTSSLASWNNNTGSSSWGNGHAGASGGAKFHTGSRFYSGYKQPSRSVVQANTSSTDTGITYQDDTDESRPTLPQTVSQSTRVERKQRSRSQSFSLGSDAIATAERAKSFGVLQAVQQHARLHHAFVGSYRPQCVLADVEPASRPPTPRLVRRNSTASAVPVSGLPDDVSLSSRPVPSIDPTDSAHPQSVLTPELRPKSPLYPRPATPASTAPLDPQLLDPFEVRAELLKLRQPDYESTVEDWNNILDKLVALRKRNEQPTEILQTYNDMVTRSIRPNARTYTTLITVLTARDEEVHWLVEVVSKSIEKRHALGFSDHAADFVDQRRIEALRGEQNFPSALRLFAAASTNRFHVLSASLYIALLHSCARHQNVKEAIRVFTYLEKRGIPTPNGSIYSHLLDVYMSVNDIEGARVVFDEFRKLCTQGKIRWEDANLVPARAGHIRVWNRMINAYLRAANPGAALDLLGEMLDTEAGVEFGPKDVPAPAMSTYAVIVRGFCLMGDPSSAVSWFERLIDQGNHTENEWAPTLEPPQPTIDFWRDVLNQLCELDRVHDINRLYARYAARVGSSGQMPTFMRRISYFANIRYLQSHEVSMEQAIALLDQALSALGSREDWGAILSDVHGINATRELIGMYARFGCIDKAIDLIEQLSAFRGTWPVQGPHEGLRDERPDLIRSVSDMVLFDQDVPRPVPLLSVLRIVKTWATRGMHVTERLARALLNAYTLAQGRQDQLTELTAQDWEALAFSVSTYGEPTTEDGGVSQALSLLTDMARFGIDPGHVSEAVMHSLLRPIIYQKGIVEATELLEKLGPGFSALLASPKTFAFIQPAGLPPPQPTPNTAPIDVGTMRIDDYQGRYIDELNMRRGKDDAAVTAFQRFERGAALGTFPTPEVVGRLIEGLGRTGEMAKVDYLYGVAQNIISLLHGTKSAQLDGWVAVENSMIIARAHAGDSLSADAHRLRLLQQGLTPTADAYGALIHCVRDTTDDTARALEYFHESQARGVWPNIFLYNTTISKLAKARKADYALELFQNMKNSGIIPSSITYGAVIAACCRVGDSASAETLFEEMTAQRNFRPRVPPYNTMMQFYVQTKPNRARFLHYYNCMISAGIKPTSHSYKLLLDCYGTIAPIDIKTMEKTFAQLVKDNSVTVQGSHWAALINAHGCVDKNLDKAVEVFDSIEKHPSTLTSGAQLPDAVAFEALINVFVTLRRTELVPTYLKRLQRSGVHMTAYIANLLIRGYAAVGNIEEARKVFESLADPPVGVAAPHNHAPHDTSVARRISPNEFVYREPSTWETMVRAELGSGNRDHAVSLIRRVQERQYPESIVNRISGIMVDDALSPWSSAPSSDVDNSAPSGSYSP</sequence>
<dbReference type="NCBIfam" id="TIGR00756">
    <property type="entry name" value="PPR"/>
    <property type="match status" value="2"/>
</dbReference>
<dbReference type="SUPFAM" id="SSF81901">
    <property type="entry name" value="HCP-like"/>
    <property type="match status" value="1"/>
</dbReference>
<dbReference type="Pfam" id="PF01535">
    <property type="entry name" value="PPR"/>
    <property type="match status" value="3"/>
</dbReference>